<protein>
    <submittedName>
        <fullName evidence="1">Uncharacterized protein</fullName>
    </submittedName>
</protein>
<dbReference type="EMBL" id="CP017641">
    <property type="protein sequence ID" value="APZ91633.1"/>
    <property type="molecule type" value="Genomic_DNA"/>
</dbReference>
<keyword evidence="2" id="KW-1185">Reference proteome</keyword>
<evidence type="ECO:0000313" key="2">
    <source>
        <dbReference type="Proteomes" id="UP000187735"/>
    </source>
</evidence>
<accession>A0A1P8WC88</accession>
<name>A0A1P8WC88_9PLAN</name>
<evidence type="ECO:0000313" key="1">
    <source>
        <dbReference type="EMBL" id="APZ91633.1"/>
    </source>
</evidence>
<reference evidence="1 2" key="1">
    <citation type="journal article" date="2016" name="Front. Microbiol.">
        <title>Fuerstia marisgermanicae gen. nov., sp. nov., an Unusual Member of the Phylum Planctomycetes from the German Wadden Sea.</title>
        <authorList>
            <person name="Kohn T."/>
            <person name="Heuer A."/>
            <person name="Jogler M."/>
            <person name="Vollmers J."/>
            <person name="Boedeker C."/>
            <person name="Bunk B."/>
            <person name="Rast P."/>
            <person name="Borchert D."/>
            <person name="Glockner I."/>
            <person name="Freese H.M."/>
            <person name="Klenk H.P."/>
            <person name="Overmann J."/>
            <person name="Kaster A.K."/>
            <person name="Rohde M."/>
            <person name="Wiegand S."/>
            <person name="Jogler C."/>
        </authorList>
    </citation>
    <scope>NUCLEOTIDE SEQUENCE [LARGE SCALE GENOMIC DNA]</scope>
    <source>
        <strain evidence="1 2">NH11</strain>
    </source>
</reference>
<proteinExistence type="predicted"/>
<dbReference type="KEGG" id="fmr:Fuma_01222"/>
<gene>
    <name evidence="1" type="ORF">Fuma_01222</name>
</gene>
<dbReference type="Proteomes" id="UP000187735">
    <property type="component" value="Chromosome"/>
</dbReference>
<organism evidence="1 2">
    <name type="scientific">Fuerstiella marisgermanici</name>
    <dbReference type="NCBI Taxonomy" id="1891926"/>
    <lineage>
        <taxon>Bacteria</taxon>
        <taxon>Pseudomonadati</taxon>
        <taxon>Planctomycetota</taxon>
        <taxon>Planctomycetia</taxon>
        <taxon>Planctomycetales</taxon>
        <taxon>Planctomycetaceae</taxon>
        <taxon>Fuerstiella</taxon>
    </lineage>
</organism>
<dbReference type="AlphaFoldDB" id="A0A1P8WC88"/>
<sequence>MTVVWIVRNTPVLRTAKAFKKPAIYGANVVDGQLSV</sequence>